<comment type="similarity">
    <text evidence="11">In the N-terminal section; belongs to the IspD/TarI cytidylyltransferase family. IspD subfamily.</text>
</comment>
<dbReference type="HAMAP" id="MF_00107">
    <property type="entry name" value="IspF"/>
    <property type="match status" value="1"/>
</dbReference>
<evidence type="ECO:0000256" key="9">
    <source>
        <dbReference type="ARBA" id="ARBA00023239"/>
    </source>
</evidence>
<evidence type="ECO:0000259" key="12">
    <source>
        <dbReference type="Pfam" id="PF02542"/>
    </source>
</evidence>
<dbReference type="InterPro" id="IPR020555">
    <property type="entry name" value="MECDP_synthase_CS"/>
</dbReference>
<dbReference type="SUPFAM" id="SSF53448">
    <property type="entry name" value="Nucleotide-diphospho-sugar transferases"/>
    <property type="match status" value="1"/>
</dbReference>
<dbReference type="PANTHER" id="PTHR43181:SF1">
    <property type="entry name" value="2-C-METHYL-D-ERYTHRITOL 2,4-CYCLODIPHOSPHATE SYNTHASE, CHLOROPLASTIC"/>
    <property type="match status" value="1"/>
</dbReference>
<evidence type="ECO:0000256" key="2">
    <source>
        <dbReference type="ARBA" id="ARBA00001968"/>
    </source>
</evidence>
<feature type="binding site" evidence="11">
    <location>
        <position position="377"/>
    </location>
    <ligand>
        <name>4-CDP-2-C-methyl-D-erythritol 2-phosphate</name>
        <dbReference type="ChEBI" id="CHEBI:57919"/>
    </ligand>
</feature>
<dbReference type="InterPro" id="IPR036571">
    <property type="entry name" value="MECDP_synthase_sf"/>
</dbReference>
<evidence type="ECO:0000256" key="7">
    <source>
        <dbReference type="ARBA" id="ARBA00022723"/>
    </source>
</evidence>
<dbReference type="EC" id="2.7.7.60" evidence="11"/>
<keyword evidence="9 11" id="KW-0456">Lyase</keyword>
<dbReference type="InterPro" id="IPR001228">
    <property type="entry name" value="IspD"/>
</dbReference>
<dbReference type="Pfam" id="PF01128">
    <property type="entry name" value="IspD"/>
    <property type="match status" value="1"/>
</dbReference>
<dbReference type="GO" id="GO:0050518">
    <property type="term" value="F:2-C-methyl-D-erythritol 4-phosphate cytidylyltransferase activity"/>
    <property type="evidence" value="ECO:0007669"/>
    <property type="project" value="UniProtKB-UniRule"/>
</dbReference>
<evidence type="ECO:0000256" key="8">
    <source>
        <dbReference type="ARBA" id="ARBA00023229"/>
    </source>
</evidence>
<feature type="region of interest" description="2-C-methyl-D-erythritol 2,4-cyclodiphosphate synthase" evidence="11">
    <location>
        <begin position="240"/>
        <end position="394"/>
    </location>
</feature>
<reference evidence="13" key="1">
    <citation type="submission" date="2021-02" db="EMBL/GenBank/DDBJ databases">
        <title>Infant gut strain persistence is associated with maternal origin, phylogeny, and functional potential including surface adhesion and iron acquisition.</title>
        <authorList>
            <person name="Lou Y.C."/>
        </authorList>
    </citation>
    <scope>NUCLEOTIDE SEQUENCE</scope>
    <source>
        <strain evidence="13">L3_106_000M1_dasL3_106_000M1_concoct_15</strain>
    </source>
</reference>
<dbReference type="Pfam" id="PF02542">
    <property type="entry name" value="YgbB"/>
    <property type="match status" value="1"/>
</dbReference>
<evidence type="ECO:0000256" key="4">
    <source>
        <dbReference type="ARBA" id="ARBA00008480"/>
    </source>
</evidence>
<feature type="site" description="Transition state stabilizer" evidence="11">
    <location>
        <position position="17"/>
    </location>
</feature>
<comment type="function">
    <text evidence="11">Bifunctional enzyme that catalyzes the formation of 4-diphosphocytidyl-2-C-methyl-D-erythritol from CTP and 2-C-methyl-D-erythritol 4-phosphate (MEP) (IspD), and catalyzes the conversion of 4-diphosphocytidyl-2-C-methyl-D-erythritol 2-phosphate (CDP-ME2P) to 2-C-methyl-D-erythritol 2,4-cyclodiphosphate (ME-CPP) with a corresponding release of cytidine 5-monophosphate (CMP) (IspF).</text>
</comment>
<comment type="similarity">
    <text evidence="11">In the C-terminal section; belongs to the IspF family.</text>
</comment>
<dbReference type="EC" id="4.6.1.12" evidence="11"/>
<comment type="caution">
    <text evidence="13">The sequence shown here is derived from an EMBL/GenBank/DDBJ whole genome shotgun (WGS) entry which is preliminary data.</text>
</comment>
<dbReference type="HAMAP" id="MF_00108">
    <property type="entry name" value="IspD"/>
    <property type="match status" value="1"/>
</dbReference>
<dbReference type="EMBL" id="JAGZCZ010000015">
    <property type="protein sequence ID" value="MBS5520575.1"/>
    <property type="molecule type" value="Genomic_DNA"/>
</dbReference>
<dbReference type="CDD" id="cd02516">
    <property type="entry name" value="CDP-ME_synthetase"/>
    <property type="match status" value="1"/>
</dbReference>
<evidence type="ECO:0000256" key="1">
    <source>
        <dbReference type="ARBA" id="ARBA00000200"/>
    </source>
</evidence>
<feature type="binding site" evidence="11">
    <location>
        <position position="380"/>
    </location>
    <ligand>
        <name>4-CDP-2-C-methyl-D-erythritol 2-phosphate</name>
        <dbReference type="ChEBI" id="CHEBI:57919"/>
    </ligand>
</feature>
<accession>A0A943ELI4</accession>
<dbReference type="GO" id="GO:0016114">
    <property type="term" value="P:terpenoid biosynthetic process"/>
    <property type="evidence" value="ECO:0007669"/>
    <property type="project" value="InterPro"/>
</dbReference>
<feature type="region of interest" description="2-C-methyl-D-erythritol 4-phosphate cytidylyltransferase" evidence="11">
    <location>
        <begin position="1"/>
        <end position="239"/>
    </location>
</feature>
<dbReference type="AlphaFoldDB" id="A0A943ELI4"/>
<dbReference type="GO" id="GO:0019288">
    <property type="term" value="P:isopentenyl diphosphate biosynthetic process, methylerythritol 4-phosphate pathway"/>
    <property type="evidence" value="ECO:0007669"/>
    <property type="project" value="UniProtKB-UniRule"/>
</dbReference>
<dbReference type="FunFam" id="3.90.550.10:FF:000003">
    <property type="entry name" value="2-C-methyl-D-erythritol 4-phosphate cytidylyltransferase"/>
    <property type="match status" value="1"/>
</dbReference>
<comment type="pathway">
    <text evidence="11">Isoprenoid biosynthesis; isopentenyl diphosphate biosynthesis via DXP pathway; isopentenyl diphosphate from 1-deoxy-D-xylulose 5-phosphate: step 2/6.</text>
</comment>
<dbReference type="PANTHER" id="PTHR43181">
    <property type="entry name" value="2-C-METHYL-D-ERYTHRITOL 2,4-CYCLODIPHOSPHATE SYNTHASE, CHLOROPLASTIC"/>
    <property type="match status" value="1"/>
</dbReference>
<evidence type="ECO:0000256" key="10">
    <source>
        <dbReference type="ARBA" id="ARBA00023268"/>
    </source>
</evidence>
<evidence type="ECO:0000256" key="6">
    <source>
        <dbReference type="ARBA" id="ARBA00022695"/>
    </source>
</evidence>
<feature type="binding site" evidence="11">
    <location>
        <begin position="299"/>
        <end position="303"/>
    </location>
    <ligand>
        <name>4-CDP-2-C-methyl-D-erythritol 2-phosphate</name>
        <dbReference type="ChEBI" id="CHEBI:57919"/>
    </ligand>
</feature>
<dbReference type="GO" id="GO:0008685">
    <property type="term" value="F:2-C-methyl-D-erythritol 2,4-cyclodiphosphate synthase activity"/>
    <property type="evidence" value="ECO:0007669"/>
    <property type="project" value="UniProtKB-UniRule"/>
</dbReference>
<feature type="binding site" evidence="11">
    <location>
        <begin position="272"/>
        <end position="273"/>
    </location>
    <ligand>
        <name>4-CDP-2-C-methyl-D-erythritol 2-phosphate</name>
        <dbReference type="ChEBI" id="CHEBI:57919"/>
    </ligand>
</feature>
<feature type="domain" description="2-C-methyl-D-erythritol 2,4-cyclodiphosphate synthase" evidence="12">
    <location>
        <begin position="240"/>
        <end position="392"/>
    </location>
</feature>
<dbReference type="FunFam" id="3.30.1330.50:FF:000001">
    <property type="entry name" value="2-C-methyl-D-erythritol 2,4-cyclodiphosphate synthase"/>
    <property type="match status" value="1"/>
</dbReference>
<proteinExistence type="inferred from homology"/>
<gene>
    <name evidence="13" type="primary">ispF</name>
    <name evidence="11" type="synonym">ispDF</name>
    <name evidence="13" type="ORF">KHX13_09760</name>
</gene>
<comment type="similarity">
    <text evidence="4">Belongs to the IspF family.</text>
</comment>
<evidence type="ECO:0000313" key="14">
    <source>
        <dbReference type="Proteomes" id="UP000754226"/>
    </source>
</evidence>
<dbReference type="NCBIfam" id="TIGR00151">
    <property type="entry name" value="ispF"/>
    <property type="match status" value="1"/>
</dbReference>
<dbReference type="InterPro" id="IPR029044">
    <property type="entry name" value="Nucleotide-diphossugar_trans"/>
</dbReference>
<evidence type="ECO:0000256" key="11">
    <source>
        <dbReference type="HAMAP-Rule" id="MF_01520"/>
    </source>
</evidence>
<sequence>MEEQLYGIIAAAGMGKRAQLGYNKNYAPLGHVPILVRNLHALSGIAFLTHVVIAVAPKELIEARALLQEYEAAFFPTLSWSLVPGGRERQDSVACALQTLPETASWVAVHDGARPFADAALFERVFLAAKQSGAAVAALPVKDTIKVSANGKETLQTLKRSELYRVQTPQIFDAALLRRAFSYVKAHDLAVTDDASMVEALGHPVSLVEGLEENFKITTPEDLIRAEGVLKKEQIAMDFHVGSGYDVHRLVPCRPLILCGVTIPYELGLEGHSDADVALHALMDAILGAAGMGDIGRLFPDSDDAYLGADSRKLLREVIGRVGEKGWHVHNADVTIICQRPKLISYERAMLKNLQEDLGLSGDAVNVKATTTEKLGFTGRGEGIAAEAVVLLKK</sequence>
<keyword evidence="6 11" id="KW-0548">Nucleotidyltransferase</keyword>
<feature type="site" description="Transition state stabilizer" evidence="11">
    <location>
        <position position="272"/>
    </location>
</feature>
<feature type="site" description="Positions MEP for the nucleophilic attack" evidence="11">
    <location>
        <position position="216"/>
    </location>
</feature>
<keyword evidence="5 11" id="KW-0808">Transferase</keyword>
<evidence type="ECO:0000313" key="13">
    <source>
        <dbReference type="EMBL" id="MBS5520575.1"/>
    </source>
</evidence>
<feature type="binding site" evidence="11">
    <location>
        <position position="248"/>
    </location>
    <ligand>
        <name>a divalent metal cation</name>
        <dbReference type="ChEBI" id="CHEBI:60240"/>
    </ligand>
</feature>
<feature type="binding site" evidence="11">
    <location>
        <begin position="246"/>
        <end position="248"/>
    </location>
    <ligand>
        <name>4-CDP-2-C-methyl-D-erythritol 2-phosphate</name>
        <dbReference type="ChEBI" id="CHEBI:57919"/>
    </ligand>
</feature>
<dbReference type="CDD" id="cd00554">
    <property type="entry name" value="MECDP_synthase"/>
    <property type="match status" value="1"/>
</dbReference>
<dbReference type="InterPro" id="IPR026596">
    <property type="entry name" value="IspD/F"/>
</dbReference>
<feature type="site" description="Transition state stabilizer" evidence="11">
    <location>
        <position position="371"/>
    </location>
</feature>
<dbReference type="GO" id="GO:0046872">
    <property type="term" value="F:metal ion binding"/>
    <property type="evidence" value="ECO:0007669"/>
    <property type="project" value="UniProtKB-KW"/>
</dbReference>
<evidence type="ECO:0000256" key="5">
    <source>
        <dbReference type="ARBA" id="ARBA00022679"/>
    </source>
</evidence>
<protein>
    <recommendedName>
        <fullName evidence="11">Bifunctional enzyme IspD/IspF</fullName>
    </recommendedName>
    <domain>
        <recommendedName>
            <fullName evidence="11">2-C-methyl-D-erythritol 4-phosphate cytidylyltransferase</fullName>
            <ecNumber evidence="11">2.7.7.60</ecNumber>
        </recommendedName>
        <alternativeName>
            <fullName evidence="11">4-diphosphocytidyl-2C-methyl-D-erythritol synthase</fullName>
        </alternativeName>
        <alternativeName>
            <fullName evidence="11">MEP cytidylyltransferase</fullName>
            <shortName evidence="11">MCT</shortName>
        </alternativeName>
    </domain>
    <domain>
        <recommendedName>
            <fullName evidence="11">2-C-methyl-D-erythritol 2,4-cyclodiphosphate synthase</fullName>
            <shortName evidence="11">MECDP-synthase</shortName>
            <shortName evidence="11">MECPP-synthase</shortName>
            <shortName evidence="11">MECPS</shortName>
            <ecNumber evidence="11">4.6.1.12</ecNumber>
        </recommendedName>
    </domain>
</protein>
<comment type="cofactor">
    <cofactor evidence="2 11">
        <name>a divalent metal cation</name>
        <dbReference type="ChEBI" id="CHEBI:60240"/>
    </cofactor>
</comment>
<dbReference type="Proteomes" id="UP000754226">
    <property type="component" value="Unassembled WGS sequence"/>
</dbReference>
<comment type="caution">
    <text evidence="11">Lacks conserved residue(s) required for the propagation of feature annotation.</text>
</comment>
<dbReference type="InterPro" id="IPR003526">
    <property type="entry name" value="MECDP_synthase"/>
</dbReference>
<feature type="site" description="Transition state stabilizer" evidence="11">
    <location>
        <position position="24"/>
    </location>
</feature>
<name>A0A943ELI4_9FIRM</name>
<comment type="catalytic activity">
    <reaction evidence="11">
        <text>2-C-methyl-D-erythritol 4-phosphate + CTP + H(+) = 4-CDP-2-C-methyl-D-erythritol + diphosphate</text>
        <dbReference type="Rhea" id="RHEA:13429"/>
        <dbReference type="ChEBI" id="CHEBI:15378"/>
        <dbReference type="ChEBI" id="CHEBI:33019"/>
        <dbReference type="ChEBI" id="CHEBI:37563"/>
        <dbReference type="ChEBI" id="CHEBI:57823"/>
        <dbReference type="ChEBI" id="CHEBI:58262"/>
        <dbReference type="EC" id="2.7.7.60"/>
    </reaction>
</comment>
<dbReference type="Gene3D" id="3.30.1330.50">
    <property type="entry name" value="2-C-methyl-D-erythritol 2,4-cyclodiphosphate synthase"/>
    <property type="match status" value="1"/>
</dbReference>
<comment type="catalytic activity">
    <reaction evidence="1 11">
        <text>4-CDP-2-C-methyl-D-erythritol 2-phosphate = 2-C-methyl-D-erythritol 2,4-cyclic diphosphate + CMP</text>
        <dbReference type="Rhea" id="RHEA:23864"/>
        <dbReference type="ChEBI" id="CHEBI:57919"/>
        <dbReference type="ChEBI" id="CHEBI:58483"/>
        <dbReference type="ChEBI" id="CHEBI:60377"/>
        <dbReference type="EC" id="4.6.1.12"/>
    </reaction>
</comment>
<dbReference type="SUPFAM" id="SSF69765">
    <property type="entry name" value="IpsF-like"/>
    <property type="match status" value="1"/>
</dbReference>
<dbReference type="PROSITE" id="PS01350">
    <property type="entry name" value="ISPF"/>
    <property type="match status" value="1"/>
</dbReference>
<feature type="binding site" evidence="11">
    <location>
        <position position="246"/>
    </location>
    <ligand>
        <name>a divalent metal cation</name>
        <dbReference type="ChEBI" id="CHEBI:60240"/>
    </ligand>
</feature>
<comment type="pathway">
    <text evidence="3 11">Isoprenoid biosynthesis; isopentenyl diphosphate biosynthesis via DXP pathway; isopentenyl diphosphate from 1-deoxy-D-xylulose 5-phosphate: step 4/6.</text>
</comment>
<feature type="binding site" evidence="11">
    <location>
        <position position="280"/>
    </location>
    <ligand>
        <name>a divalent metal cation</name>
        <dbReference type="ChEBI" id="CHEBI:60240"/>
    </ligand>
</feature>
<feature type="site" description="Positions MEP for the nucleophilic attack" evidence="11">
    <location>
        <position position="160"/>
    </location>
</feature>
<keyword evidence="10 11" id="KW-0511">Multifunctional enzyme</keyword>
<keyword evidence="7 11" id="KW-0479">Metal-binding</keyword>
<keyword evidence="8 11" id="KW-0414">Isoprene biosynthesis</keyword>
<organism evidence="13 14">
    <name type="scientific">Acidaminococcus intestini</name>
    <dbReference type="NCBI Taxonomy" id="187327"/>
    <lineage>
        <taxon>Bacteria</taxon>
        <taxon>Bacillati</taxon>
        <taxon>Bacillota</taxon>
        <taxon>Negativicutes</taxon>
        <taxon>Acidaminococcales</taxon>
        <taxon>Acidaminococcaceae</taxon>
        <taxon>Acidaminococcus</taxon>
    </lineage>
</organism>
<dbReference type="InterPro" id="IPR034683">
    <property type="entry name" value="IspD/TarI"/>
</dbReference>
<dbReference type="Gene3D" id="3.90.550.10">
    <property type="entry name" value="Spore Coat Polysaccharide Biosynthesis Protein SpsA, Chain A"/>
    <property type="match status" value="1"/>
</dbReference>
<dbReference type="NCBIfam" id="TIGR00453">
    <property type="entry name" value="ispD"/>
    <property type="match status" value="1"/>
</dbReference>
<dbReference type="HAMAP" id="MF_01520">
    <property type="entry name" value="IspDF"/>
    <property type="match status" value="1"/>
</dbReference>
<evidence type="ECO:0000256" key="3">
    <source>
        <dbReference type="ARBA" id="ARBA00004709"/>
    </source>
</evidence>
<feature type="binding site" evidence="11">
    <location>
        <begin position="294"/>
        <end position="296"/>
    </location>
    <ligand>
        <name>4-CDP-2-C-methyl-D-erythritol 2-phosphate</name>
        <dbReference type="ChEBI" id="CHEBI:57919"/>
    </ligand>
</feature>
<feature type="binding site" evidence="11">
    <location>
        <begin position="370"/>
        <end position="373"/>
    </location>
    <ligand>
        <name>4-CDP-2-C-methyl-D-erythritol 2-phosphate</name>
        <dbReference type="ChEBI" id="CHEBI:57919"/>
    </ligand>
</feature>